<dbReference type="CDD" id="cd00293">
    <property type="entry name" value="USP-like"/>
    <property type="match status" value="2"/>
</dbReference>
<evidence type="ECO:0000313" key="3">
    <source>
        <dbReference type="EMBL" id="SEJ00910.1"/>
    </source>
</evidence>
<dbReference type="PANTHER" id="PTHR46268">
    <property type="entry name" value="STRESS RESPONSE PROTEIN NHAX"/>
    <property type="match status" value="1"/>
</dbReference>
<organism evidence="3 4">
    <name type="scientific">Dyadobacter koreensis</name>
    <dbReference type="NCBI Taxonomy" id="408657"/>
    <lineage>
        <taxon>Bacteria</taxon>
        <taxon>Pseudomonadati</taxon>
        <taxon>Bacteroidota</taxon>
        <taxon>Cytophagia</taxon>
        <taxon>Cytophagales</taxon>
        <taxon>Spirosomataceae</taxon>
        <taxon>Dyadobacter</taxon>
    </lineage>
</organism>
<dbReference type="InterPro" id="IPR006015">
    <property type="entry name" value="Universal_stress_UspA"/>
</dbReference>
<accession>A0A1H6VJH5</accession>
<dbReference type="Proteomes" id="UP000199532">
    <property type="component" value="Unassembled WGS sequence"/>
</dbReference>
<dbReference type="AlphaFoldDB" id="A0A1H6VJH5"/>
<comment type="similarity">
    <text evidence="1">Belongs to the universal stress protein A family.</text>
</comment>
<protein>
    <submittedName>
        <fullName evidence="3">Nucleotide-binding universal stress protein, UspA family</fullName>
    </submittedName>
</protein>
<name>A0A1H6VJH5_9BACT</name>
<proteinExistence type="inferred from homology"/>
<evidence type="ECO:0000256" key="1">
    <source>
        <dbReference type="ARBA" id="ARBA00008791"/>
    </source>
</evidence>
<dbReference type="STRING" id="408657.SAMN04487995_3009"/>
<keyword evidence="4" id="KW-1185">Reference proteome</keyword>
<dbReference type="SUPFAM" id="SSF52402">
    <property type="entry name" value="Adenine nucleotide alpha hydrolases-like"/>
    <property type="match status" value="2"/>
</dbReference>
<feature type="domain" description="UspA" evidence="2">
    <location>
        <begin position="2"/>
        <end position="121"/>
    </location>
</feature>
<dbReference type="Gene3D" id="3.40.50.620">
    <property type="entry name" value="HUPs"/>
    <property type="match status" value="2"/>
</dbReference>
<dbReference type="InterPro" id="IPR014729">
    <property type="entry name" value="Rossmann-like_a/b/a_fold"/>
</dbReference>
<reference evidence="3 4" key="1">
    <citation type="submission" date="2016-10" db="EMBL/GenBank/DDBJ databases">
        <authorList>
            <person name="de Groot N.N."/>
        </authorList>
    </citation>
    <scope>NUCLEOTIDE SEQUENCE [LARGE SCALE GENOMIC DNA]</scope>
    <source>
        <strain evidence="3 4">DSM 19938</strain>
    </source>
</reference>
<dbReference type="InterPro" id="IPR006016">
    <property type="entry name" value="UspA"/>
</dbReference>
<dbReference type="Pfam" id="PF00582">
    <property type="entry name" value="Usp"/>
    <property type="match status" value="2"/>
</dbReference>
<gene>
    <name evidence="3" type="ORF">SAMN04487995_3009</name>
</gene>
<dbReference type="PANTHER" id="PTHR46268:SF6">
    <property type="entry name" value="UNIVERSAL STRESS PROTEIN UP12"/>
    <property type="match status" value="1"/>
</dbReference>
<evidence type="ECO:0000259" key="2">
    <source>
        <dbReference type="Pfam" id="PF00582"/>
    </source>
</evidence>
<dbReference type="EMBL" id="FNXY01000004">
    <property type="protein sequence ID" value="SEJ00910.1"/>
    <property type="molecule type" value="Genomic_DNA"/>
</dbReference>
<evidence type="ECO:0000313" key="4">
    <source>
        <dbReference type="Proteomes" id="UP000199532"/>
    </source>
</evidence>
<feature type="domain" description="UspA" evidence="2">
    <location>
        <begin position="130"/>
        <end position="245"/>
    </location>
</feature>
<dbReference type="PRINTS" id="PR01438">
    <property type="entry name" value="UNVRSLSTRESS"/>
</dbReference>
<sequence length="264" mass="29519">MAFNFALEIAEALEAEIVILTALNDINSTEPAEREIQDSLIAENKSKFKTLLEKQARLHVPVRHILRPGKITPLVLDIIEEEKIDVVIMGTHGSRGWDGFFMGSNIEKIVRTSPVPVFAVKSKIAVRSVHNIVFPISLSSDQNTVIEKVKNLQKLFRARLHLVRINTGAAKNEKENLEKLTEFGEKHQLANFTVNSRNRAEVKDGIIDFAREINADMIAMATHGNRGLNHLYSQSIAADVVNHANFLIWTSSTAKNPEKNLKAV</sequence>